<dbReference type="Pfam" id="PF03031">
    <property type="entry name" value="NIF"/>
    <property type="match status" value="1"/>
</dbReference>
<dbReference type="Gene3D" id="3.40.50.1000">
    <property type="entry name" value="HAD superfamily/HAD-like"/>
    <property type="match status" value="1"/>
</dbReference>
<feature type="domain" description="FCP1 homology" evidence="9">
    <location>
        <begin position="157"/>
        <end position="380"/>
    </location>
</feature>
<accession>A0A9P3UST8</accession>
<feature type="compositionally biased region" description="Acidic residues" evidence="7">
    <location>
        <begin position="207"/>
        <end position="219"/>
    </location>
</feature>
<dbReference type="OrthoDB" id="10249888at2759"/>
<feature type="compositionally biased region" description="Acidic residues" evidence="7">
    <location>
        <begin position="815"/>
        <end position="847"/>
    </location>
</feature>
<comment type="subcellular location">
    <subcellularLocation>
        <location evidence="1 6">Nucleus</location>
    </subcellularLocation>
</comment>
<keyword evidence="3 6" id="KW-0539">Nucleus</keyword>
<comment type="catalytic activity">
    <reaction evidence="5 6">
        <text>O-phospho-L-threonyl-[protein] + H2O = L-threonyl-[protein] + phosphate</text>
        <dbReference type="Rhea" id="RHEA:47004"/>
        <dbReference type="Rhea" id="RHEA-COMP:11060"/>
        <dbReference type="Rhea" id="RHEA-COMP:11605"/>
        <dbReference type="ChEBI" id="CHEBI:15377"/>
        <dbReference type="ChEBI" id="CHEBI:30013"/>
        <dbReference type="ChEBI" id="CHEBI:43474"/>
        <dbReference type="ChEBI" id="CHEBI:61977"/>
        <dbReference type="EC" id="3.1.3.16"/>
    </reaction>
</comment>
<feature type="compositionally biased region" description="Acidic residues" evidence="7">
    <location>
        <begin position="715"/>
        <end position="724"/>
    </location>
</feature>
<evidence type="ECO:0000259" key="8">
    <source>
        <dbReference type="PROSITE" id="PS50172"/>
    </source>
</evidence>
<dbReference type="InterPro" id="IPR011947">
    <property type="entry name" value="FCP1_euk"/>
</dbReference>
<dbReference type="EC" id="3.1.3.16" evidence="6"/>
<evidence type="ECO:0000256" key="5">
    <source>
        <dbReference type="ARBA" id="ARBA00048336"/>
    </source>
</evidence>
<dbReference type="GO" id="GO:0005634">
    <property type="term" value="C:nucleus"/>
    <property type="evidence" value="ECO:0007669"/>
    <property type="project" value="UniProtKB-SubCell"/>
</dbReference>
<dbReference type="Gene3D" id="3.40.50.10190">
    <property type="entry name" value="BRCT domain"/>
    <property type="match status" value="1"/>
</dbReference>
<keyword evidence="2 6" id="KW-0378">Hydrolase</keyword>
<dbReference type="CDD" id="cd17729">
    <property type="entry name" value="BRCT_CTDP1"/>
    <property type="match status" value="1"/>
</dbReference>
<sequence length="847" mass="94209">MASSSTDLYLPPTFPYPIKIVSIDAQPASSVQRGTRLLGYSFVYLSPAPDAQPETRFGTWDSSIEGTLDKWNVKVGDVVSLRAAKEKPAVVVIEPCKHGMQLGGLCVLCGRDMTNTDYTGWSDASRASIQMTHSAFGPTVSLEEAQRIERETAENLLKARKLSLIVDLDQTVVHATVDPTVGEWIAEGEEWEARQAAKASSSKPPEDSDDTSSDSEDECNPNWEALKDVKKFRLGPESFASLTRGPQKGKGKNKLVEHEGCMYYIKPRPGWKEFLQETAKKYEMHVYTMGTRAYAEEVCAAIDPDGKIFRGRLLSRDESGSLTQKSLQRLFPCDTSMVVIIDDRADVWEWSPNLIKVVPYDFFVGIGDINSTFLPKLEPLAPTIPPTPPSAANAKVRPTLPTDIQQDAPPGAIPEPAPPQEIGRAQNNLALEAQLEERPLAKKQEALSESEAPHEHHRREDEHKRTTSVQLMEQRSTTPRPERKALLKNDDAELERVSKLLDEVHERFFNSYDAYTARKVAGKRLEKPPYDVTRIIPHIRSEVLEGVHILFSSVIPLDTRPESTEIWRMAHMFGARCYTELKPEITHVVAAKRGTVKVDMARKRGGIKIVWLAWFTDSIALWRRQDETPYLLDEPPVAGPSSSPTTDSQQISSDPEPDADDWDEDATEVKEPGSLELGSINWNAINDEVDAFLNETDDEDDAVSQATGMRSAVASEDEWMDETGGEMSVYNTPRTSRKRLRSVTPSDSGSANGALKDPGDVLRSPLAKRKKMAAHRTGYSRLKETISAHDLANASNGTDDENEADGRAGRGLLPEDSELIEGDEEDDEEEDEEEDDFLARELEEELG</sequence>
<protein>
    <recommendedName>
        <fullName evidence="6">RNA polymerase II subunit A C-terminal domain phosphatase</fullName>
        <ecNumber evidence="6">3.1.3.16</ecNumber>
    </recommendedName>
</protein>
<keyword evidence="11" id="KW-1185">Reference proteome</keyword>
<feature type="compositionally biased region" description="Polar residues" evidence="7">
    <location>
        <begin position="640"/>
        <end position="651"/>
    </location>
</feature>
<feature type="compositionally biased region" description="Acidic residues" evidence="7">
    <location>
        <begin position="655"/>
        <end position="666"/>
    </location>
</feature>
<dbReference type="NCBIfam" id="TIGR02250">
    <property type="entry name" value="FCP1_euk"/>
    <property type="match status" value="1"/>
</dbReference>
<dbReference type="InterPro" id="IPR004274">
    <property type="entry name" value="FCP1_dom"/>
</dbReference>
<feature type="region of interest" description="Disordered" evidence="7">
    <location>
        <begin position="192"/>
        <end position="221"/>
    </location>
</feature>
<dbReference type="CDD" id="cd07521">
    <property type="entry name" value="HAD_FCP1-like"/>
    <property type="match status" value="1"/>
</dbReference>
<gene>
    <name evidence="10" type="primary">fcp1</name>
    <name evidence="10" type="ORF">LshimejAT787_1400240</name>
</gene>
<dbReference type="PROSITE" id="PS50969">
    <property type="entry name" value="FCP1"/>
    <property type="match status" value="1"/>
</dbReference>
<dbReference type="PANTHER" id="PTHR23081:SF36">
    <property type="entry name" value="RNA POLYMERASE II SUBUNIT A C-TERMINAL DOMAIN PHOSPHATASE"/>
    <property type="match status" value="1"/>
</dbReference>
<evidence type="ECO:0000259" key="9">
    <source>
        <dbReference type="PROSITE" id="PS50969"/>
    </source>
</evidence>
<dbReference type="AlphaFoldDB" id="A0A9P3UST8"/>
<dbReference type="EMBL" id="BRPK01000014">
    <property type="protein sequence ID" value="GLB43512.1"/>
    <property type="molecule type" value="Genomic_DNA"/>
</dbReference>
<feature type="region of interest" description="Disordered" evidence="7">
    <location>
        <begin position="632"/>
        <end position="680"/>
    </location>
</feature>
<dbReference type="SUPFAM" id="SSF52113">
    <property type="entry name" value="BRCT domain"/>
    <property type="match status" value="1"/>
</dbReference>
<evidence type="ECO:0000256" key="4">
    <source>
        <dbReference type="ARBA" id="ARBA00047761"/>
    </source>
</evidence>
<comment type="catalytic activity">
    <reaction evidence="4 6">
        <text>O-phospho-L-seryl-[protein] + H2O = L-seryl-[protein] + phosphate</text>
        <dbReference type="Rhea" id="RHEA:20629"/>
        <dbReference type="Rhea" id="RHEA-COMP:9863"/>
        <dbReference type="Rhea" id="RHEA-COMP:11604"/>
        <dbReference type="ChEBI" id="CHEBI:15377"/>
        <dbReference type="ChEBI" id="CHEBI:29999"/>
        <dbReference type="ChEBI" id="CHEBI:43474"/>
        <dbReference type="ChEBI" id="CHEBI:83421"/>
        <dbReference type="EC" id="3.1.3.16"/>
    </reaction>
</comment>
<organism evidence="10 11">
    <name type="scientific">Lyophyllum shimeji</name>
    <name type="common">Hon-shimeji</name>
    <name type="synonym">Tricholoma shimeji</name>
    <dbReference type="NCBI Taxonomy" id="47721"/>
    <lineage>
        <taxon>Eukaryota</taxon>
        <taxon>Fungi</taxon>
        <taxon>Dikarya</taxon>
        <taxon>Basidiomycota</taxon>
        <taxon>Agaricomycotina</taxon>
        <taxon>Agaricomycetes</taxon>
        <taxon>Agaricomycetidae</taxon>
        <taxon>Agaricales</taxon>
        <taxon>Tricholomatineae</taxon>
        <taxon>Lyophyllaceae</taxon>
        <taxon>Lyophyllum</taxon>
    </lineage>
</organism>
<comment type="function">
    <text evidence="6">This promotes the activity of RNA polymerase II.</text>
</comment>
<dbReference type="SUPFAM" id="SSF56784">
    <property type="entry name" value="HAD-like"/>
    <property type="match status" value="1"/>
</dbReference>
<dbReference type="GO" id="GO:0008420">
    <property type="term" value="F:RNA polymerase II CTD heptapeptide repeat phosphatase activity"/>
    <property type="evidence" value="ECO:0007669"/>
    <property type="project" value="UniProtKB-UniRule"/>
</dbReference>
<evidence type="ECO:0000256" key="6">
    <source>
        <dbReference type="RuleBase" id="RU366066"/>
    </source>
</evidence>
<feature type="region of interest" description="Disordered" evidence="7">
    <location>
        <begin position="713"/>
        <end position="847"/>
    </location>
</feature>
<evidence type="ECO:0000256" key="2">
    <source>
        <dbReference type="ARBA" id="ARBA00022801"/>
    </source>
</evidence>
<evidence type="ECO:0000256" key="7">
    <source>
        <dbReference type="SAM" id="MobiDB-lite"/>
    </source>
</evidence>
<proteinExistence type="predicted"/>
<dbReference type="InterPro" id="IPR036420">
    <property type="entry name" value="BRCT_dom_sf"/>
</dbReference>
<dbReference type="InterPro" id="IPR036412">
    <property type="entry name" value="HAD-like_sf"/>
</dbReference>
<name>A0A9P3UST8_LYOSH</name>
<feature type="region of interest" description="Disordered" evidence="7">
    <location>
        <begin position="401"/>
        <end position="422"/>
    </location>
</feature>
<feature type="compositionally biased region" description="Basic and acidic residues" evidence="7">
    <location>
        <begin position="442"/>
        <end position="465"/>
    </location>
</feature>
<feature type="domain" description="BRCT" evidence="8">
    <location>
        <begin position="539"/>
        <end position="632"/>
    </location>
</feature>
<evidence type="ECO:0000256" key="1">
    <source>
        <dbReference type="ARBA" id="ARBA00004123"/>
    </source>
</evidence>
<dbReference type="PROSITE" id="PS50172">
    <property type="entry name" value="BRCT"/>
    <property type="match status" value="1"/>
</dbReference>
<feature type="compositionally biased region" description="Polar residues" evidence="7">
    <location>
        <begin position="467"/>
        <end position="479"/>
    </location>
</feature>
<dbReference type="SMART" id="SM00577">
    <property type="entry name" value="CPDc"/>
    <property type="match status" value="1"/>
</dbReference>
<evidence type="ECO:0000313" key="10">
    <source>
        <dbReference type="EMBL" id="GLB43512.1"/>
    </source>
</evidence>
<dbReference type="InterPro" id="IPR001357">
    <property type="entry name" value="BRCT_dom"/>
</dbReference>
<dbReference type="Proteomes" id="UP001063166">
    <property type="component" value="Unassembled WGS sequence"/>
</dbReference>
<dbReference type="PANTHER" id="PTHR23081">
    <property type="entry name" value="RNA POLYMERASE II CTD PHOSPHATASE"/>
    <property type="match status" value="1"/>
</dbReference>
<dbReference type="InterPro" id="IPR023214">
    <property type="entry name" value="HAD_sf"/>
</dbReference>
<dbReference type="SMART" id="SM00292">
    <property type="entry name" value="BRCT"/>
    <property type="match status" value="1"/>
</dbReference>
<reference evidence="10" key="1">
    <citation type="submission" date="2022-07" db="EMBL/GenBank/DDBJ databases">
        <title>The genome of Lyophyllum shimeji provides insight into the initial evolution of ectomycorrhizal fungal genome.</title>
        <authorList>
            <person name="Kobayashi Y."/>
            <person name="Shibata T."/>
            <person name="Hirakawa H."/>
            <person name="Shigenobu S."/>
            <person name="Nishiyama T."/>
            <person name="Yamada A."/>
            <person name="Hasebe M."/>
            <person name="Kawaguchi M."/>
        </authorList>
    </citation>
    <scope>NUCLEOTIDE SEQUENCE</scope>
    <source>
        <strain evidence="10">AT787</strain>
    </source>
</reference>
<dbReference type="InterPro" id="IPR039189">
    <property type="entry name" value="Fcp1"/>
</dbReference>
<comment type="caution">
    <text evidence="10">The sequence shown here is derived from an EMBL/GenBank/DDBJ whole genome shotgun (WGS) entry which is preliminary data.</text>
</comment>
<evidence type="ECO:0000256" key="3">
    <source>
        <dbReference type="ARBA" id="ARBA00023242"/>
    </source>
</evidence>
<evidence type="ECO:0000313" key="11">
    <source>
        <dbReference type="Proteomes" id="UP001063166"/>
    </source>
</evidence>
<feature type="region of interest" description="Disordered" evidence="7">
    <location>
        <begin position="442"/>
        <end position="482"/>
    </location>
</feature>
<dbReference type="Pfam" id="PF12738">
    <property type="entry name" value="PTCB-BRCT"/>
    <property type="match status" value="1"/>
</dbReference>